<proteinExistence type="predicted"/>
<feature type="region of interest" description="Disordered" evidence="1">
    <location>
        <begin position="1"/>
        <end position="201"/>
    </location>
</feature>
<keyword evidence="2" id="KW-0812">Transmembrane</keyword>
<feature type="transmembrane region" description="Helical" evidence="2">
    <location>
        <begin position="334"/>
        <end position="351"/>
    </location>
</feature>
<dbReference type="PANTHER" id="PTHR41771:SF1">
    <property type="entry name" value="MEMBRANE PROTEIN"/>
    <property type="match status" value="1"/>
</dbReference>
<dbReference type="PANTHER" id="PTHR41771">
    <property type="entry name" value="MEMBRANE PROTEIN-RELATED"/>
    <property type="match status" value="1"/>
</dbReference>
<feature type="transmembrane region" description="Helical" evidence="2">
    <location>
        <begin position="208"/>
        <end position="229"/>
    </location>
</feature>
<evidence type="ECO:0008006" key="5">
    <source>
        <dbReference type="Google" id="ProtNLM"/>
    </source>
</evidence>
<keyword evidence="2" id="KW-1133">Transmembrane helix</keyword>
<feature type="transmembrane region" description="Helical" evidence="2">
    <location>
        <begin position="519"/>
        <end position="544"/>
    </location>
</feature>
<evidence type="ECO:0000256" key="2">
    <source>
        <dbReference type="SAM" id="Phobius"/>
    </source>
</evidence>
<reference evidence="4" key="1">
    <citation type="journal article" date="2019" name="Int. J. Syst. Evol. Microbiol.">
        <title>The Global Catalogue of Microorganisms (GCM) 10K type strain sequencing project: providing services to taxonomists for standard genome sequencing and annotation.</title>
        <authorList>
            <consortium name="The Broad Institute Genomics Platform"/>
            <consortium name="The Broad Institute Genome Sequencing Center for Infectious Disease"/>
            <person name="Wu L."/>
            <person name="Ma J."/>
        </authorList>
    </citation>
    <scope>NUCLEOTIDE SEQUENCE [LARGE SCALE GENOMIC DNA]</scope>
    <source>
        <strain evidence="4">JCM 17017</strain>
    </source>
</reference>
<feature type="transmembrane region" description="Helical" evidence="2">
    <location>
        <begin position="385"/>
        <end position="402"/>
    </location>
</feature>
<gene>
    <name evidence="3" type="ORF">GCM10022380_58680</name>
</gene>
<dbReference type="Proteomes" id="UP001501624">
    <property type="component" value="Unassembled WGS sequence"/>
</dbReference>
<evidence type="ECO:0000256" key="1">
    <source>
        <dbReference type="SAM" id="MobiDB-lite"/>
    </source>
</evidence>
<dbReference type="InterPro" id="IPR012507">
    <property type="entry name" value="YibE_F"/>
</dbReference>
<feature type="compositionally biased region" description="Basic and acidic residues" evidence="1">
    <location>
        <begin position="143"/>
        <end position="163"/>
    </location>
</feature>
<sequence>MQHDDDPAAETGPIRRVPGPPAADPRRARRTRGYTEPGASAWPAGDSPRTGGRADAQRGHAADPAKAGEPQDGAVPSAPRARRPAHRQQPAATSGGDPDGTTRRSRRLAAEAAAGRGTRRTSEAARQADPPEERSARAAHRARSADGHHPTAEPAPDHAERPRTGVADGTAAPTRRRRAAAPPATPPTGHGHGHGHSPAPPASRRVKLLLIWLLAPIAALTVAGLLLLYPWGQDKPASAISQGTPVHGTITTATSGPCLAAGQVQVGDQPDAKPCLTATIALTDGPGSGHSVELTVPIEPSTPRFTAGDDVVLAYNGADAADPSSYQLVDFQRGFPLAVLAALFAVAVVVLGRWHGVAALGALVLSFVVLVAFVLPAILAGENPLLVAIVGAGLIMFIALYLTHGLSARTSVAVLGTLVSLALIGALSAIFSAAASLTGLDDSTSTLIAALGHGIDARGLLLAGIVIGALGVLDDVTVTQTSAVWELRRANPSLSWRELYSAGLRIGRDHVGSAVNTLVMAYAGAALPVMLYSSISGVGLGAILGSQDIAQEIVRTLAGSVGIVAAVPVTTVLAALIASREPTSHISHTSDR</sequence>
<dbReference type="Pfam" id="PF07907">
    <property type="entry name" value="YibE_F"/>
    <property type="match status" value="1"/>
</dbReference>
<comment type="caution">
    <text evidence="3">The sequence shown here is derived from an EMBL/GenBank/DDBJ whole genome shotgun (WGS) entry which is preliminary data.</text>
</comment>
<accession>A0ABP7J2L1</accession>
<evidence type="ECO:0000313" key="3">
    <source>
        <dbReference type="EMBL" id="GAA3832456.1"/>
    </source>
</evidence>
<name>A0ABP7J2L1_9PSEU</name>
<organism evidence="3 4">
    <name type="scientific">Amycolatopsis tucumanensis</name>
    <dbReference type="NCBI Taxonomy" id="401106"/>
    <lineage>
        <taxon>Bacteria</taxon>
        <taxon>Bacillati</taxon>
        <taxon>Actinomycetota</taxon>
        <taxon>Actinomycetes</taxon>
        <taxon>Pseudonocardiales</taxon>
        <taxon>Pseudonocardiaceae</taxon>
        <taxon>Amycolatopsis</taxon>
    </lineage>
</organism>
<dbReference type="RefSeq" id="WP_308191142.1">
    <property type="nucleotide sequence ID" value="NZ_BAABCM010000009.1"/>
</dbReference>
<protein>
    <recommendedName>
        <fullName evidence="5">YibE/F-like protein</fullName>
    </recommendedName>
</protein>
<dbReference type="EMBL" id="BAABCM010000009">
    <property type="protein sequence ID" value="GAA3832456.1"/>
    <property type="molecule type" value="Genomic_DNA"/>
</dbReference>
<feature type="transmembrane region" description="Helical" evidence="2">
    <location>
        <begin position="358"/>
        <end position="379"/>
    </location>
</feature>
<keyword evidence="4" id="KW-1185">Reference proteome</keyword>
<evidence type="ECO:0000313" key="4">
    <source>
        <dbReference type="Proteomes" id="UP001501624"/>
    </source>
</evidence>
<feature type="transmembrane region" description="Helical" evidence="2">
    <location>
        <begin position="556"/>
        <end position="578"/>
    </location>
</feature>
<feature type="transmembrane region" description="Helical" evidence="2">
    <location>
        <begin position="414"/>
        <end position="437"/>
    </location>
</feature>
<keyword evidence="2" id="KW-0472">Membrane</keyword>